<feature type="transmembrane region" description="Helical" evidence="2">
    <location>
        <begin position="25"/>
        <end position="46"/>
    </location>
</feature>
<dbReference type="NCBIfam" id="TIGR02532">
    <property type="entry name" value="IV_pilin_GFxxxE"/>
    <property type="match status" value="1"/>
</dbReference>
<evidence type="ECO:0000313" key="4">
    <source>
        <dbReference type="Proteomes" id="UP001165427"/>
    </source>
</evidence>
<dbReference type="SUPFAM" id="SSF54523">
    <property type="entry name" value="Pili subunits"/>
    <property type="match status" value="1"/>
</dbReference>
<keyword evidence="2" id="KW-0812">Transmembrane</keyword>
<dbReference type="Proteomes" id="UP001165427">
    <property type="component" value="Unassembled WGS sequence"/>
</dbReference>
<dbReference type="AlphaFoldDB" id="A0AA41UJJ3"/>
<evidence type="ECO:0000313" key="3">
    <source>
        <dbReference type="EMBL" id="MCJ8500577.1"/>
    </source>
</evidence>
<sequence length="185" mass="20901">MPMTFHAISDRQGGRPAPDDRGSHLSGFTMIELLVVMLLITILLSVTIPRFDTGILQDPQKQLTRWITHTTRALRTAAIETQNVHTLVVDLDDNRMWVVHTAMEEEALAAAPDKAFKPGGSIRLVNVQFPEQDSMTPGTVEIHFHPAGFSDQAMIHYTINNSQRFTFQVEPLLPKVRWLEGWPSY</sequence>
<proteinExistence type="predicted"/>
<evidence type="ECO:0000256" key="1">
    <source>
        <dbReference type="SAM" id="MobiDB-lite"/>
    </source>
</evidence>
<dbReference type="InterPro" id="IPR012902">
    <property type="entry name" value="N_methyl_site"/>
</dbReference>
<dbReference type="Gene3D" id="3.30.700.10">
    <property type="entry name" value="Glycoprotein, Type 4 Pilin"/>
    <property type="match status" value="1"/>
</dbReference>
<keyword evidence="2" id="KW-0472">Membrane</keyword>
<protein>
    <submittedName>
        <fullName evidence="3">Prepilin-type N-terminal cleavage/methylation domain-containing protein</fullName>
    </submittedName>
</protein>
<accession>A0AA41UJJ3</accession>
<gene>
    <name evidence="3" type="ORF">MRX98_08335</name>
</gene>
<feature type="region of interest" description="Disordered" evidence="1">
    <location>
        <begin position="1"/>
        <end position="21"/>
    </location>
</feature>
<name>A0AA41UJJ3_9BACT</name>
<organism evidence="3 4">
    <name type="scientific">Desulfatitalea alkaliphila</name>
    <dbReference type="NCBI Taxonomy" id="2929485"/>
    <lineage>
        <taxon>Bacteria</taxon>
        <taxon>Pseudomonadati</taxon>
        <taxon>Thermodesulfobacteriota</taxon>
        <taxon>Desulfobacteria</taxon>
        <taxon>Desulfobacterales</taxon>
        <taxon>Desulfosarcinaceae</taxon>
        <taxon>Desulfatitalea</taxon>
    </lineage>
</organism>
<reference evidence="3" key="1">
    <citation type="submission" date="2022-04" db="EMBL/GenBank/DDBJ databases">
        <title>Desulfatitalea alkaliphila sp. nov., a novel anaerobic sulfate-reducing bacterium isolated from terrestrial mud volcano, Taman Peninsula, Russia.</title>
        <authorList>
            <person name="Khomyakova M.A."/>
            <person name="Merkel A.Y."/>
            <person name="Slobodkin A.I."/>
        </authorList>
    </citation>
    <scope>NUCLEOTIDE SEQUENCE</scope>
    <source>
        <strain evidence="3">M08but</strain>
    </source>
</reference>
<dbReference type="RefSeq" id="WP_246905341.1">
    <property type="nucleotide sequence ID" value="NZ_JALJRB010000007.1"/>
</dbReference>
<evidence type="ECO:0000256" key="2">
    <source>
        <dbReference type="SAM" id="Phobius"/>
    </source>
</evidence>
<dbReference type="EMBL" id="JALJRB010000007">
    <property type="protein sequence ID" value="MCJ8500577.1"/>
    <property type="molecule type" value="Genomic_DNA"/>
</dbReference>
<dbReference type="InterPro" id="IPR045584">
    <property type="entry name" value="Pilin-like"/>
</dbReference>
<feature type="compositionally biased region" description="Basic and acidic residues" evidence="1">
    <location>
        <begin position="8"/>
        <end position="21"/>
    </location>
</feature>
<comment type="caution">
    <text evidence="3">The sequence shown here is derived from an EMBL/GenBank/DDBJ whole genome shotgun (WGS) entry which is preliminary data.</text>
</comment>
<keyword evidence="4" id="KW-1185">Reference proteome</keyword>
<dbReference type="Pfam" id="PF07963">
    <property type="entry name" value="N_methyl"/>
    <property type="match status" value="1"/>
</dbReference>
<keyword evidence="2" id="KW-1133">Transmembrane helix</keyword>